<dbReference type="InterPro" id="IPR041447">
    <property type="entry name" value="Mannosidase_ig"/>
</dbReference>
<keyword evidence="8" id="KW-0325">Glycoprotein</keyword>
<proteinExistence type="inferred from homology"/>
<dbReference type="OrthoDB" id="9801077at2"/>
<evidence type="ECO:0000259" key="15">
    <source>
        <dbReference type="Pfam" id="PF17786"/>
    </source>
</evidence>
<dbReference type="InterPro" id="IPR008979">
    <property type="entry name" value="Galactose-bd-like_sf"/>
</dbReference>
<dbReference type="InterPro" id="IPR013783">
    <property type="entry name" value="Ig-like_fold"/>
</dbReference>
<gene>
    <name evidence="17" type="ORF">KCTCHS21_13440</name>
</gene>
<dbReference type="RefSeq" id="WP_130606118.1">
    <property type="nucleotide sequence ID" value="NZ_AP019400.1"/>
</dbReference>
<dbReference type="AlphaFoldDB" id="A0A3T1D1R1"/>
<reference evidence="17 18" key="1">
    <citation type="submission" date="2019-01" db="EMBL/GenBank/DDBJ databases">
        <title>Complete genome sequence of Cohnella hallensis HS21 isolated from Korean fir (Abies koreana) rhizospheric soil.</title>
        <authorList>
            <person name="Jiang L."/>
            <person name="Kang S.W."/>
            <person name="Kim S."/>
            <person name="Jung J."/>
            <person name="Kim C.Y."/>
            <person name="Kim D.H."/>
            <person name="Kim S.W."/>
            <person name="Lee J."/>
        </authorList>
    </citation>
    <scope>NUCLEOTIDE SEQUENCE [LARGE SCALE GENOMIC DNA]</scope>
    <source>
        <strain evidence="17 18">HS21</strain>
    </source>
</reference>
<accession>A0A3T1D1R1</accession>
<name>A0A3T1D1R1_9BACL</name>
<evidence type="ECO:0000256" key="4">
    <source>
        <dbReference type="ARBA" id="ARBA00011738"/>
    </source>
</evidence>
<dbReference type="EMBL" id="AP019400">
    <property type="protein sequence ID" value="BBI31945.1"/>
    <property type="molecule type" value="Genomic_DNA"/>
</dbReference>
<feature type="domain" description="Glycoside hydrolase family 2 immunoglobulin-like beta-sandwich" evidence="13">
    <location>
        <begin position="197"/>
        <end position="297"/>
    </location>
</feature>
<dbReference type="EC" id="3.2.1.25" evidence="5"/>
<evidence type="ECO:0000256" key="3">
    <source>
        <dbReference type="ARBA" id="ARBA00004740"/>
    </source>
</evidence>
<keyword evidence="7" id="KW-0378">Hydrolase</keyword>
<feature type="domain" description="Mannosidase Ig/CBM-like" evidence="15">
    <location>
        <begin position="649"/>
        <end position="739"/>
    </location>
</feature>
<dbReference type="Gene3D" id="3.20.20.80">
    <property type="entry name" value="Glycosidases"/>
    <property type="match status" value="1"/>
</dbReference>
<organism evidence="17 18">
    <name type="scientific">Cohnella abietis</name>
    <dbReference type="NCBI Taxonomy" id="2507935"/>
    <lineage>
        <taxon>Bacteria</taxon>
        <taxon>Bacillati</taxon>
        <taxon>Bacillota</taxon>
        <taxon>Bacilli</taxon>
        <taxon>Bacillales</taxon>
        <taxon>Paenibacillaceae</taxon>
        <taxon>Cohnella</taxon>
    </lineage>
</organism>
<dbReference type="KEGG" id="cohn:KCTCHS21_13440"/>
<comment type="catalytic activity">
    <reaction evidence="1">
        <text>Hydrolysis of terminal, non-reducing beta-D-mannose residues in beta-D-mannosides.</text>
        <dbReference type="EC" id="3.2.1.25"/>
    </reaction>
</comment>
<protein>
    <recommendedName>
        <fullName evidence="11">Beta-mannosidase B</fullName>
        <ecNumber evidence="5">3.2.1.25</ecNumber>
    </recommendedName>
    <alternativeName>
        <fullName evidence="12">Mannanase B</fullName>
    </alternativeName>
</protein>
<dbReference type="Pfam" id="PF00703">
    <property type="entry name" value="Glyco_hydro_2"/>
    <property type="match status" value="1"/>
</dbReference>
<evidence type="ECO:0000256" key="12">
    <source>
        <dbReference type="ARBA" id="ARBA00041614"/>
    </source>
</evidence>
<dbReference type="InterPro" id="IPR017853">
    <property type="entry name" value="GH"/>
</dbReference>
<evidence type="ECO:0000259" key="14">
    <source>
        <dbReference type="Pfam" id="PF17753"/>
    </source>
</evidence>
<dbReference type="GO" id="GO:0005576">
    <property type="term" value="C:extracellular region"/>
    <property type="evidence" value="ECO:0007669"/>
    <property type="project" value="UniProtKB-SubCell"/>
</dbReference>
<keyword evidence="9" id="KW-0326">Glycosidase</keyword>
<keyword evidence="18" id="KW-1185">Reference proteome</keyword>
<dbReference type="SUPFAM" id="SSF49785">
    <property type="entry name" value="Galactose-binding domain-like"/>
    <property type="match status" value="1"/>
</dbReference>
<dbReference type="GO" id="GO:0005975">
    <property type="term" value="P:carbohydrate metabolic process"/>
    <property type="evidence" value="ECO:0007669"/>
    <property type="project" value="InterPro"/>
</dbReference>
<evidence type="ECO:0000256" key="2">
    <source>
        <dbReference type="ARBA" id="ARBA00004613"/>
    </source>
</evidence>
<evidence type="ECO:0000256" key="9">
    <source>
        <dbReference type="ARBA" id="ARBA00023295"/>
    </source>
</evidence>
<dbReference type="GO" id="GO:0004567">
    <property type="term" value="F:beta-mannosidase activity"/>
    <property type="evidence" value="ECO:0007669"/>
    <property type="project" value="UniProtKB-EC"/>
</dbReference>
<evidence type="ECO:0000256" key="5">
    <source>
        <dbReference type="ARBA" id="ARBA00012754"/>
    </source>
</evidence>
<dbReference type="Pfam" id="PF17753">
    <property type="entry name" value="Ig_mannosidase"/>
    <property type="match status" value="1"/>
</dbReference>
<evidence type="ECO:0000259" key="16">
    <source>
        <dbReference type="Pfam" id="PF22666"/>
    </source>
</evidence>
<dbReference type="Pfam" id="PF17786">
    <property type="entry name" value="Mannosidase_ig"/>
    <property type="match status" value="1"/>
</dbReference>
<dbReference type="InterPro" id="IPR041625">
    <property type="entry name" value="Beta-mannosidase_Ig"/>
</dbReference>
<dbReference type="Gene3D" id="2.60.40.10">
    <property type="entry name" value="Immunoglobulins"/>
    <property type="match status" value="3"/>
</dbReference>
<dbReference type="SUPFAM" id="SSF49303">
    <property type="entry name" value="beta-Galactosidase/glucuronidase domain"/>
    <property type="match status" value="2"/>
</dbReference>
<dbReference type="PANTHER" id="PTHR43730:SF1">
    <property type="entry name" value="BETA-MANNOSIDASE"/>
    <property type="match status" value="1"/>
</dbReference>
<dbReference type="Proteomes" id="UP000289856">
    <property type="component" value="Chromosome"/>
</dbReference>
<dbReference type="InterPro" id="IPR006102">
    <property type="entry name" value="Ig-like_GH2"/>
</dbReference>
<comment type="subunit">
    <text evidence="4">Homodimer.</text>
</comment>
<dbReference type="InterPro" id="IPR050887">
    <property type="entry name" value="Beta-mannosidase_GH2"/>
</dbReference>
<evidence type="ECO:0000256" key="11">
    <source>
        <dbReference type="ARBA" id="ARBA00041069"/>
    </source>
</evidence>
<comment type="subcellular location">
    <subcellularLocation>
        <location evidence="2">Secreted</location>
    </subcellularLocation>
</comment>
<dbReference type="SUPFAM" id="SSF51445">
    <property type="entry name" value="(Trans)glycosidases"/>
    <property type="match status" value="1"/>
</dbReference>
<evidence type="ECO:0000313" key="17">
    <source>
        <dbReference type="EMBL" id="BBI31945.1"/>
    </source>
</evidence>
<dbReference type="Pfam" id="PF22666">
    <property type="entry name" value="Glyco_hydro_2_N2"/>
    <property type="match status" value="1"/>
</dbReference>
<dbReference type="GO" id="GO:0006516">
    <property type="term" value="P:glycoprotein catabolic process"/>
    <property type="evidence" value="ECO:0007669"/>
    <property type="project" value="TreeGrafter"/>
</dbReference>
<evidence type="ECO:0000259" key="13">
    <source>
        <dbReference type="Pfam" id="PF00703"/>
    </source>
</evidence>
<feature type="domain" description="Beta-mannosidase-like galactose-binding" evidence="16">
    <location>
        <begin position="18"/>
        <end position="185"/>
    </location>
</feature>
<evidence type="ECO:0000256" key="6">
    <source>
        <dbReference type="ARBA" id="ARBA00022525"/>
    </source>
</evidence>
<dbReference type="FunFam" id="3.20.20.80:FF:000050">
    <property type="entry name" value="Beta-mannosidase B"/>
    <property type="match status" value="1"/>
</dbReference>
<keyword evidence="6" id="KW-0964">Secreted</keyword>
<evidence type="ECO:0000256" key="7">
    <source>
        <dbReference type="ARBA" id="ARBA00022801"/>
    </source>
</evidence>
<dbReference type="PANTHER" id="PTHR43730">
    <property type="entry name" value="BETA-MANNOSIDASE"/>
    <property type="match status" value="1"/>
</dbReference>
<comment type="similarity">
    <text evidence="10">Belongs to the glycosyl hydrolase 2 family. Beta-mannosidase B subfamily.</text>
</comment>
<dbReference type="Gene3D" id="2.60.120.260">
    <property type="entry name" value="Galactose-binding domain-like"/>
    <property type="match status" value="1"/>
</dbReference>
<evidence type="ECO:0000256" key="1">
    <source>
        <dbReference type="ARBA" id="ARBA00000829"/>
    </source>
</evidence>
<evidence type="ECO:0000256" key="10">
    <source>
        <dbReference type="ARBA" id="ARBA00038429"/>
    </source>
</evidence>
<feature type="domain" description="Beta-mannosidase Ig-fold" evidence="14">
    <location>
        <begin position="743"/>
        <end position="825"/>
    </location>
</feature>
<dbReference type="InterPro" id="IPR036156">
    <property type="entry name" value="Beta-gal/glucu_dom_sf"/>
</dbReference>
<comment type="pathway">
    <text evidence="3">Glycan metabolism; N-glycan degradation.</text>
</comment>
<evidence type="ECO:0000256" key="8">
    <source>
        <dbReference type="ARBA" id="ARBA00023180"/>
    </source>
</evidence>
<evidence type="ECO:0000313" key="18">
    <source>
        <dbReference type="Proteomes" id="UP000289856"/>
    </source>
</evidence>
<dbReference type="InterPro" id="IPR054593">
    <property type="entry name" value="Beta-mannosidase-like_N2"/>
</dbReference>
<sequence length="827" mass="95238">MIELQQSNLQKISLNGIWNYRMVGDPDWKNANVPGTLLTDLLSANEIQDPFDRDNDNLLLPLFDNDYEYSRTFEWSGDSAQGRKQFLQFDGLDTLAEVRLNGAWILDTDNMFRTYRVDVSSLLQSGTNELVIRLNSPVQYMKEKQAKKPLFGIPMVVPGFTHLRKAHYMSGWDWSPKLPDCGIWKDVTLLNVSHAMLKDVYIHQRHEEGRVRLGFDLDLERFTDIPLEASVDIVAPDGTKWQLSDSIGQFSTGEIIIEQPDLWWPRGYGEQSLYKVEVALCNGDTVLDRKQYKIGLRTLTVNTDADEWGNQFAFEVNGIKIFSMGANYVPEDNLLGRLTRERTERLIKDCAEANFNTIRVWGGGFYPGNNFYELCDQYGIMIWQDFMFSCGIYDFSESFIENSLKEIEDNVKRVRHHASVGLYCGNNEIEMFFGDGRIESTDENKDGYVRLFEKEIPTLMATIAPDTFYWPGSPSSGGDFLNTNSEDYGDGHYWEVWFGNKPFTEYRKTYFRYMSEFGFESIPDMKTIEAFTIPEDRNLFAYVMENHQKNPSGNQIMLTYLSETFQYPKDFSSLIYVSQIMQAEAMRYGVEHWRRHRGRCMGALYWQLNDCWPTLSWSGIDSFGRWKALHYYSRNFFAPILVSACEEGTQVSLHVANETRDSVHGQLHWKLRDAQSSILLYGSKEIAVSALTSEEIVSLELAENLVTMDDKRNTYLEYYLEVGSEIIGRATVLFVPAKYFQFKNPGLKFTVTEQTTFYEISLTAEAFAKYVQLSLTDIEGVFSDNYFDLSAGDVKKVRLNKADLDNATVQLKDIIDSLKVLSIVDSY</sequence>